<dbReference type="EMBL" id="CM044708">
    <property type="protein sequence ID" value="KAI5650161.1"/>
    <property type="molecule type" value="Genomic_DNA"/>
</dbReference>
<comment type="caution">
    <text evidence="1">The sequence shown here is derived from an EMBL/GenBank/DDBJ whole genome shotgun (WGS) entry which is preliminary data.</text>
</comment>
<reference evidence="2" key="1">
    <citation type="journal article" date="2023" name="Nat. Plants">
        <title>Single-cell RNA sequencing provides a high-resolution roadmap for understanding the multicellular compartmentation of specialized metabolism.</title>
        <authorList>
            <person name="Sun S."/>
            <person name="Shen X."/>
            <person name="Li Y."/>
            <person name="Li Y."/>
            <person name="Wang S."/>
            <person name="Li R."/>
            <person name="Zhang H."/>
            <person name="Shen G."/>
            <person name="Guo B."/>
            <person name="Wei J."/>
            <person name="Xu J."/>
            <person name="St-Pierre B."/>
            <person name="Chen S."/>
            <person name="Sun C."/>
        </authorList>
    </citation>
    <scope>NUCLEOTIDE SEQUENCE [LARGE SCALE GENOMIC DNA]</scope>
</reference>
<protein>
    <submittedName>
        <fullName evidence="1">Uncharacterized protein</fullName>
    </submittedName>
</protein>
<proteinExistence type="predicted"/>
<organism evidence="1 2">
    <name type="scientific">Catharanthus roseus</name>
    <name type="common">Madagascar periwinkle</name>
    <name type="synonym">Vinca rosea</name>
    <dbReference type="NCBI Taxonomy" id="4058"/>
    <lineage>
        <taxon>Eukaryota</taxon>
        <taxon>Viridiplantae</taxon>
        <taxon>Streptophyta</taxon>
        <taxon>Embryophyta</taxon>
        <taxon>Tracheophyta</taxon>
        <taxon>Spermatophyta</taxon>
        <taxon>Magnoliopsida</taxon>
        <taxon>eudicotyledons</taxon>
        <taxon>Gunneridae</taxon>
        <taxon>Pentapetalae</taxon>
        <taxon>asterids</taxon>
        <taxon>lamiids</taxon>
        <taxon>Gentianales</taxon>
        <taxon>Apocynaceae</taxon>
        <taxon>Rauvolfioideae</taxon>
        <taxon>Vinceae</taxon>
        <taxon>Catharanthinae</taxon>
        <taxon>Catharanthus</taxon>
    </lineage>
</organism>
<gene>
    <name evidence="1" type="ORF">M9H77_36166</name>
</gene>
<evidence type="ECO:0000313" key="2">
    <source>
        <dbReference type="Proteomes" id="UP001060085"/>
    </source>
</evidence>
<accession>A0ACB9ZSB9</accession>
<sequence>MNFVYFLLYTYIFFSIHNCLYSHIYIYVRGLHCTWLVPRMRASSVGVDDSDSGEWIHLKRGVVPWRAWPNRFTWTTQHALQWDGCLWRARRGLKLRLEAALVSESSETSPSSSYSLREIVPERDPIPVIDLSDSETVEGPVVQGQADSNAGILPEPERVAPVDAEGMDTLVAGGSLQISELREEISSVDAPFSTARQAHRQATARAAILEPELVLKHVRLTTFQSCGRGLRATGADEALEQFFKFRPPEFYGEYRKLGHVRDQCPEMQQLPPETSRRTGRPPAMRGTTEGRSDKPQVKAKVYPLYGLPIDTEKEVVEGDFLRTYDNSGRSISRTSNSREVTDWTLYKFIYLIFLGAMLHIGVAFSKQFIITAKHVSAVHRFFWEDLYGYSSCYDLVFGSIRGLHFTWLVPRTRAFSDGVDNSDLGEWIHLKRGVVMWRSWPNRSTWTPQHALRWDGRLMESQEGLEIKVCPSADLRNGGYQLPMFCHDMG</sequence>
<dbReference type="Proteomes" id="UP001060085">
    <property type="component" value="Linkage Group LG08"/>
</dbReference>
<keyword evidence="2" id="KW-1185">Reference proteome</keyword>
<name>A0ACB9ZSB9_CATRO</name>
<evidence type="ECO:0000313" key="1">
    <source>
        <dbReference type="EMBL" id="KAI5650161.1"/>
    </source>
</evidence>